<dbReference type="EMBL" id="NNRK01000033">
    <property type="protein sequence ID" value="OYR11260.1"/>
    <property type="molecule type" value="Genomic_DNA"/>
</dbReference>
<evidence type="ECO:0000313" key="1">
    <source>
        <dbReference type="EMBL" id="OYR11260.1"/>
    </source>
</evidence>
<keyword evidence="2" id="KW-1185">Reference proteome</keyword>
<reference evidence="1 2" key="1">
    <citation type="submission" date="2017-07" db="EMBL/GenBank/DDBJ databases">
        <title>Phylogenetic study on the rhizospheric bacterium Ochrobactrum sp. A44.</title>
        <authorList>
            <person name="Krzyzanowska D.M."/>
            <person name="Ossowicki A."/>
            <person name="Rajewska M."/>
            <person name="Maciag T."/>
            <person name="Kaczynski Z."/>
            <person name="Czerwicka M."/>
            <person name="Jafra S."/>
        </authorList>
    </citation>
    <scope>NUCLEOTIDE SEQUENCE [LARGE SCALE GENOMIC DNA]</scope>
    <source>
        <strain evidence="1 2">PR17</strain>
    </source>
</reference>
<dbReference type="AlphaFoldDB" id="A0A256F949"/>
<proteinExistence type="predicted"/>
<name>A0A256F949_9HYPH</name>
<organism evidence="1 2">
    <name type="scientific">Brucella rhizosphaerae</name>
    <dbReference type="NCBI Taxonomy" id="571254"/>
    <lineage>
        <taxon>Bacteria</taxon>
        <taxon>Pseudomonadati</taxon>
        <taxon>Pseudomonadota</taxon>
        <taxon>Alphaproteobacteria</taxon>
        <taxon>Hyphomicrobiales</taxon>
        <taxon>Brucellaceae</taxon>
        <taxon>Brucella/Ochrobactrum group</taxon>
        <taxon>Brucella</taxon>
    </lineage>
</organism>
<comment type="caution">
    <text evidence="1">The sequence shown here is derived from an EMBL/GenBank/DDBJ whole genome shotgun (WGS) entry which is preliminary data.</text>
</comment>
<protein>
    <submittedName>
        <fullName evidence="1">Uncharacterized protein</fullName>
    </submittedName>
</protein>
<sequence length="47" mass="5329">MLAAVRQPPSITHQILDQFNSALKSSDHSLLFVLGIRQTCFICFFYA</sequence>
<accession>A0A256F949</accession>
<evidence type="ECO:0000313" key="2">
    <source>
        <dbReference type="Proteomes" id="UP000216345"/>
    </source>
</evidence>
<dbReference type="Proteomes" id="UP000216345">
    <property type="component" value="Unassembled WGS sequence"/>
</dbReference>
<gene>
    <name evidence="1" type="ORF">CEV32_1558</name>
</gene>